<proteinExistence type="predicted"/>
<sequence length="77" mass="9030">MEPAYINELALLARLNRKLTPRDMQIKRCPEDSSRYPQLGRFYHIATPTGEVLTAHVDIEDMARKVGALRDWEYLER</sequence>
<accession>A0A562I0D0</accession>
<dbReference type="Proteomes" id="UP000319627">
    <property type="component" value="Unassembled WGS sequence"/>
</dbReference>
<name>A0A562I0D0_9GAMM</name>
<comment type="caution">
    <text evidence="1">The sequence shown here is derived from an EMBL/GenBank/DDBJ whole genome shotgun (WGS) entry which is preliminary data.</text>
</comment>
<organism evidence="1 2">
    <name type="scientific">Azomonas agilis</name>
    <dbReference type="NCBI Taxonomy" id="116849"/>
    <lineage>
        <taxon>Bacteria</taxon>
        <taxon>Pseudomonadati</taxon>
        <taxon>Pseudomonadota</taxon>
        <taxon>Gammaproteobacteria</taxon>
        <taxon>Pseudomonadales</taxon>
        <taxon>Pseudomonadaceae</taxon>
        <taxon>Azomonas</taxon>
    </lineage>
</organism>
<dbReference type="EMBL" id="VLKG01000009">
    <property type="protein sequence ID" value="TWH64480.1"/>
    <property type="molecule type" value="Genomic_DNA"/>
</dbReference>
<gene>
    <name evidence="1" type="ORF">LX59_02428</name>
</gene>
<evidence type="ECO:0000313" key="2">
    <source>
        <dbReference type="Proteomes" id="UP000319627"/>
    </source>
</evidence>
<reference evidence="1 2" key="1">
    <citation type="submission" date="2019-07" db="EMBL/GenBank/DDBJ databases">
        <title>Genomic Encyclopedia of Type Strains, Phase I: the one thousand microbial genomes (KMG-I) project.</title>
        <authorList>
            <person name="Kyrpides N."/>
        </authorList>
    </citation>
    <scope>NUCLEOTIDE SEQUENCE [LARGE SCALE GENOMIC DNA]</scope>
    <source>
        <strain evidence="1 2">DSM 375</strain>
    </source>
</reference>
<evidence type="ECO:0000313" key="1">
    <source>
        <dbReference type="EMBL" id="TWH64480.1"/>
    </source>
</evidence>
<dbReference type="RefSeq" id="WP_144572140.1">
    <property type="nucleotide sequence ID" value="NZ_VLKG01000009.1"/>
</dbReference>
<dbReference type="AlphaFoldDB" id="A0A562I0D0"/>
<dbReference type="OrthoDB" id="7041819at2"/>
<keyword evidence="2" id="KW-1185">Reference proteome</keyword>
<protein>
    <submittedName>
        <fullName evidence="1">Uncharacterized protein</fullName>
    </submittedName>
</protein>